<accession>A0A2S6GRY6</accession>
<dbReference type="EMBL" id="PTIX01000006">
    <property type="protein sequence ID" value="PPK67994.1"/>
    <property type="molecule type" value="Genomic_DNA"/>
</dbReference>
<evidence type="ECO:0000256" key="2">
    <source>
        <dbReference type="SAM" id="Phobius"/>
    </source>
</evidence>
<keyword evidence="4" id="KW-1185">Reference proteome</keyword>
<comment type="caution">
    <text evidence="3">The sequence shown here is derived from an EMBL/GenBank/DDBJ whole genome shotgun (WGS) entry which is preliminary data.</text>
</comment>
<reference evidence="3 4" key="1">
    <citation type="submission" date="2018-02" db="EMBL/GenBank/DDBJ databases">
        <title>Genomic Encyclopedia of Archaeal and Bacterial Type Strains, Phase II (KMG-II): from individual species to whole genera.</title>
        <authorList>
            <person name="Goeker M."/>
        </authorList>
    </citation>
    <scope>NUCLEOTIDE SEQUENCE [LARGE SCALE GENOMIC DNA]</scope>
    <source>
        <strain evidence="3 4">YU 961-1</strain>
    </source>
</reference>
<evidence type="ECO:0000256" key="1">
    <source>
        <dbReference type="SAM" id="MobiDB-lite"/>
    </source>
</evidence>
<dbReference type="AlphaFoldDB" id="A0A2S6GRY6"/>
<keyword evidence="2" id="KW-0812">Transmembrane</keyword>
<evidence type="ECO:0000313" key="3">
    <source>
        <dbReference type="EMBL" id="PPK67994.1"/>
    </source>
</evidence>
<keyword evidence="2" id="KW-1133">Transmembrane helix</keyword>
<protein>
    <recommendedName>
        <fullName evidence="5">DUF3040 family protein</fullName>
    </recommendedName>
</protein>
<name>A0A2S6GRY6_9PSEU</name>
<evidence type="ECO:0000313" key="4">
    <source>
        <dbReference type="Proteomes" id="UP000239203"/>
    </source>
</evidence>
<gene>
    <name evidence="3" type="ORF">CLV40_106227</name>
</gene>
<keyword evidence="2" id="KW-0472">Membrane</keyword>
<evidence type="ECO:0008006" key="5">
    <source>
        <dbReference type="Google" id="ProtNLM"/>
    </source>
</evidence>
<proteinExistence type="predicted"/>
<sequence length="109" mass="11880">MAVTGTESVRTEHRRTLHLTFEEPEQQQRRVPADPPVATDRPAPRLTARERTLVIAERWLGSWAPTLRLALLLVASVVVGLALIAWLAGPYPAAVTALLLVGIAGARRT</sequence>
<feature type="transmembrane region" description="Helical" evidence="2">
    <location>
        <begin position="67"/>
        <end position="85"/>
    </location>
</feature>
<feature type="region of interest" description="Disordered" evidence="1">
    <location>
        <begin position="1"/>
        <end position="43"/>
    </location>
</feature>
<dbReference type="Proteomes" id="UP000239203">
    <property type="component" value="Unassembled WGS sequence"/>
</dbReference>
<organism evidence="3 4">
    <name type="scientific">Actinokineospora auranticolor</name>
    <dbReference type="NCBI Taxonomy" id="155976"/>
    <lineage>
        <taxon>Bacteria</taxon>
        <taxon>Bacillati</taxon>
        <taxon>Actinomycetota</taxon>
        <taxon>Actinomycetes</taxon>
        <taxon>Pseudonocardiales</taxon>
        <taxon>Pseudonocardiaceae</taxon>
        <taxon>Actinokineospora</taxon>
    </lineage>
</organism>